<keyword evidence="8" id="KW-0625">Polysaccharide transport</keyword>
<reference evidence="18 19" key="1">
    <citation type="journal article" date="2013" name="Antonie Van Leeuwenhoek">
        <title>Dongia rigui sp. nov., isolated from freshwater of a large wetland in Korea.</title>
        <authorList>
            <person name="Baik K.S."/>
            <person name="Hwang Y.M."/>
            <person name="Choi J.S."/>
            <person name="Kwon J."/>
            <person name="Seong C.N."/>
        </authorList>
    </citation>
    <scope>NUCLEOTIDE SEQUENCE [LARGE SCALE GENOMIC DNA]</scope>
    <source>
        <strain evidence="18 19">04SU4-P</strain>
    </source>
</reference>
<dbReference type="Gene3D" id="3.10.560.10">
    <property type="entry name" value="Outer membrane lipoprotein wza domain like"/>
    <property type="match status" value="1"/>
</dbReference>
<keyword evidence="12" id="KW-0564">Palmitate</keyword>
<dbReference type="PROSITE" id="PS51257">
    <property type="entry name" value="PROKAR_LIPOPROTEIN"/>
    <property type="match status" value="1"/>
</dbReference>
<dbReference type="Pfam" id="PF22461">
    <property type="entry name" value="SLBB_2"/>
    <property type="match status" value="1"/>
</dbReference>
<evidence type="ECO:0000256" key="12">
    <source>
        <dbReference type="ARBA" id="ARBA00023139"/>
    </source>
</evidence>
<accession>A0ABU5DZ57</accession>
<comment type="similarity">
    <text evidence="2">Belongs to the BexD/CtrA/VexA family.</text>
</comment>
<dbReference type="Pfam" id="PF02563">
    <property type="entry name" value="Poly_export"/>
    <property type="match status" value="1"/>
</dbReference>
<dbReference type="InterPro" id="IPR054765">
    <property type="entry name" value="SLBB_dom"/>
</dbReference>
<comment type="subcellular location">
    <subcellularLocation>
        <location evidence="1">Cell outer membrane</location>
        <topology evidence="1">Multi-pass membrane protein</topology>
    </subcellularLocation>
</comment>
<gene>
    <name evidence="18" type="ORF">SMD31_11595</name>
</gene>
<protein>
    <submittedName>
        <fullName evidence="18">Polysaccharide biosynthesis/export family protein</fullName>
    </submittedName>
</protein>
<feature type="domain" description="Polysaccharide export protein N-terminal" evidence="16">
    <location>
        <begin position="24"/>
        <end position="102"/>
    </location>
</feature>
<keyword evidence="10" id="KW-0626">Porin</keyword>
<evidence type="ECO:0000256" key="2">
    <source>
        <dbReference type="ARBA" id="ARBA00009450"/>
    </source>
</evidence>
<feature type="domain" description="SLBB" evidence="17">
    <location>
        <begin position="110"/>
        <end position="190"/>
    </location>
</feature>
<evidence type="ECO:0000256" key="3">
    <source>
        <dbReference type="ARBA" id="ARBA00022448"/>
    </source>
</evidence>
<keyword evidence="3" id="KW-0813">Transport</keyword>
<keyword evidence="11" id="KW-0472">Membrane</keyword>
<evidence type="ECO:0000313" key="19">
    <source>
        <dbReference type="Proteomes" id="UP001271769"/>
    </source>
</evidence>
<keyword evidence="4" id="KW-1134">Transmembrane beta strand</keyword>
<proteinExistence type="inferred from homology"/>
<dbReference type="PANTHER" id="PTHR33619">
    <property type="entry name" value="POLYSACCHARIDE EXPORT PROTEIN GFCE-RELATED"/>
    <property type="match status" value="1"/>
</dbReference>
<keyword evidence="14" id="KW-0449">Lipoprotein</keyword>
<evidence type="ECO:0000256" key="9">
    <source>
        <dbReference type="ARBA" id="ARBA00023065"/>
    </source>
</evidence>
<keyword evidence="9" id="KW-0406">Ion transport</keyword>
<organism evidence="18 19">
    <name type="scientific">Dongia rigui</name>
    <dbReference type="NCBI Taxonomy" id="940149"/>
    <lineage>
        <taxon>Bacteria</taxon>
        <taxon>Pseudomonadati</taxon>
        <taxon>Pseudomonadota</taxon>
        <taxon>Alphaproteobacteria</taxon>
        <taxon>Rhodospirillales</taxon>
        <taxon>Dongiaceae</taxon>
        <taxon>Dongia</taxon>
    </lineage>
</organism>
<evidence type="ECO:0000256" key="7">
    <source>
        <dbReference type="ARBA" id="ARBA00022729"/>
    </source>
</evidence>
<evidence type="ECO:0000259" key="17">
    <source>
        <dbReference type="Pfam" id="PF22461"/>
    </source>
</evidence>
<evidence type="ECO:0000313" key="18">
    <source>
        <dbReference type="EMBL" id="MDY0872575.1"/>
    </source>
</evidence>
<evidence type="ECO:0000256" key="13">
    <source>
        <dbReference type="ARBA" id="ARBA00023237"/>
    </source>
</evidence>
<dbReference type="InterPro" id="IPR003715">
    <property type="entry name" value="Poly_export_N"/>
</dbReference>
<evidence type="ECO:0000259" key="16">
    <source>
        <dbReference type="Pfam" id="PF02563"/>
    </source>
</evidence>
<comment type="caution">
    <text evidence="18">The sequence shown here is derived from an EMBL/GenBank/DDBJ whole genome shotgun (WGS) entry which is preliminary data.</text>
</comment>
<evidence type="ECO:0000256" key="1">
    <source>
        <dbReference type="ARBA" id="ARBA00004571"/>
    </source>
</evidence>
<dbReference type="InterPro" id="IPR049712">
    <property type="entry name" value="Poly_export"/>
</dbReference>
<keyword evidence="13" id="KW-0998">Cell outer membrane</keyword>
<dbReference type="EMBL" id="JAXCLX010000002">
    <property type="protein sequence ID" value="MDY0872575.1"/>
    <property type="molecule type" value="Genomic_DNA"/>
</dbReference>
<dbReference type="RefSeq" id="WP_320501051.1">
    <property type="nucleotide sequence ID" value="NZ_JAXCLX010000002.1"/>
</dbReference>
<keyword evidence="19" id="KW-1185">Reference proteome</keyword>
<evidence type="ECO:0000256" key="6">
    <source>
        <dbReference type="ARBA" id="ARBA00022692"/>
    </source>
</evidence>
<evidence type="ECO:0000256" key="11">
    <source>
        <dbReference type="ARBA" id="ARBA00023136"/>
    </source>
</evidence>
<evidence type="ECO:0000256" key="10">
    <source>
        <dbReference type="ARBA" id="ARBA00023114"/>
    </source>
</evidence>
<keyword evidence="7 15" id="KW-0732">Signal</keyword>
<evidence type="ECO:0000256" key="4">
    <source>
        <dbReference type="ARBA" id="ARBA00022452"/>
    </source>
</evidence>
<name>A0ABU5DZ57_9PROT</name>
<sequence length="197" mass="21013">MLRKLALSLYAILFACAAGAASAEDGTYRINGGDQLHIAVYGEQNLNQDVVVQPDGWLSFPLAGNINALDLTLQELQAKIADNLRQSQFFPNLTDSEVTVSMRKAVGNSISVIGQVKAPGTFAFDTRLDVLQALSLAGGLTPFAGKDEIKILRRDAAGKQSAIPFDYSQLEDGQNLESNILLKGGDVVVVPQAGFGF</sequence>
<feature type="chain" id="PRO_5045764950" evidence="15">
    <location>
        <begin position="24"/>
        <end position="197"/>
    </location>
</feature>
<evidence type="ECO:0000256" key="5">
    <source>
        <dbReference type="ARBA" id="ARBA00022597"/>
    </source>
</evidence>
<evidence type="ECO:0000256" key="14">
    <source>
        <dbReference type="ARBA" id="ARBA00023288"/>
    </source>
</evidence>
<evidence type="ECO:0000256" key="8">
    <source>
        <dbReference type="ARBA" id="ARBA00023047"/>
    </source>
</evidence>
<dbReference type="Proteomes" id="UP001271769">
    <property type="component" value="Unassembled WGS sequence"/>
</dbReference>
<keyword evidence="6" id="KW-0812">Transmembrane</keyword>
<keyword evidence="5" id="KW-0762">Sugar transport</keyword>
<feature type="signal peptide" evidence="15">
    <location>
        <begin position="1"/>
        <end position="23"/>
    </location>
</feature>
<evidence type="ECO:0000256" key="15">
    <source>
        <dbReference type="SAM" id="SignalP"/>
    </source>
</evidence>
<dbReference type="PANTHER" id="PTHR33619:SF3">
    <property type="entry name" value="POLYSACCHARIDE EXPORT PROTEIN GFCE-RELATED"/>
    <property type="match status" value="1"/>
</dbReference>